<keyword evidence="4" id="KW-1185">Reference proteome</keyword>
<dbReference type="SMART" id="SM00347">
    <property type="entry name" value="HTH_MARR"/>
    <property type="match status" value="1"/>
</dbReference>
<dbReference type="AlphaFoldDB" id="A0A9X8UJZ4"/>
<dbReference type="InterPro" id="IPR039422">
    <property type="entry name" value="MarR/SlyA-like"/>
</dbReference>
<dbReference type="RefSeq" id="WP_286170743.1">
    <property type="nucleotide sequence ID" value="NZ_SLUK01000003.1"/>
</dbReference>
<accession>A0A9X8UJZ4</accession>
<comment type="caution">
    <text evidence="3">The sequence shown here is derived from an EMBL/GenBank/DDBJ whole genome shotgun (WGS) entry which is preliminary data.</text>
</comment>
<dbReference type="InterPro" id="IPR000835">
    <property type="entry name" value="HTH_MarR-typ"/>
</dbReference>
<dbReference type="SUPFAM" id="SSF46785">
    <property type="entry name" value="Winged helix' DNA-binding domain"/>
    <property type="match status" value="1"/>
</dbReference>
<dbReference type="GO" id="GO:0006950">
    <property type="term" value="P:response to stress"/>
    <property type="evidence" value="ECO:0007669"/>
    <property type="project" value="TreeGrafter"/>
</dbReference>
<protein>
    <submittedName>
        <fullName evidence="3">MarR family transcriptional regulator for hemolysin</fullName>
    </submittedName>
</protein>
<dbReference type="PANTHER" id="PTHR33164:SF43">
    <property type="entry name" value="HTH-TYPE TRANSCRIPTIONAL REPRESSOR YETL"/>
    <property type="match status" value="1"/>
</dbReference>
<keyword evidence="1" id="KW-0175">Coiled coil</keyword>
<dbReference type="EMBL" id="SLUK01000003">
    <property type="protein sequence ID" value="TCL44091.1"/>
    <property type="molecule type" value="Genomic_DNA"/>
</dbReference>
<dbReference type="InterPro" id="IPR036388">
    <property type="entry name" value="WH-like_DNA-bd_sf"/>
</dbReference>
<dbReference type="InterPro" id="IPR036390">
    <property type="entry name" value="WH_DNA-bd_sf"/>
</dbReference>
<proteinExistence type="predicted"/>
<dbReference type="PANTHER" id="PTHR33164">
    <property type="entry name" value="TRANSCRIPTIONAL REGULATOR, MARR FAMILY"/>
    <property type="match status" value="1"/>
</dbReference>
<dbReference type="PROSITE" id="PS50995">
    <property type="entry name" value="HTH_MARR_2"/>
    <property type="match status" value="1"/>
</dbReference>
<feature type="domain" description="HTH marR-type" evidence="2">
    <location>
        <begin position="18"/>
        <end position="155"/>
    </location>
</feature>
<organism evidence="3 4">
    <name type="scientific">Harryflintia acetispora</name>
    <dbReference type="NCBI Taxonomy" id="1849041"/>
    <lineage>
        <taxon>Bacteria</taxon>
        <taxon>Bacillati</taxon>
        <taxon>Bacillota</taxon>
        <taxon>Clostridia</taxon>
        <taxon>Eubacteriales</taxon>
        <taxon>Oscillospiraceae</taxon>
        <taxon>Harryflintia</taxon>
    </lineage>
</organism>
<gene>
    <name evidence="3" type="ORF">EDD78_103129</name>
</gene>
<dbReference type="Gene3D" id="1.10.10.10">
    <property type="entry name" value="Winged helix-like DNA-binding domain superfamily/Winged helix DNA-binding domain"/>
    <property type="match status" value="1"/>
</dbReference>
<sequence>MAIIIVIIITVLFITKGAAVLQSHILDYANHFKRFYSRMFQPLAQRYALTQLEIDVLLFLHNNPQYNTARDIVEKRGVAKSNVSAAVEALREKGYLTSGPDPQSRKVQRLSLAPESRVALSELAARQERCFAVLFAGFGDNELKELRQLLQRLDQNVQAALRGMDALRADFQTDQKE</sequence>
<dbReference type="Proteomes" id="UP000294682">
    <property type="component" value="Unassembled WGS sequence"/>
</dbReference>
<dbReference type="GO" id="GO:0003700">
    <property type="term" value="F:DNA-binding transcription factor activity"/>
    <property type="evidence" value="ECO:0007669"/>
    <property type="project" value="InterPro"/>
</dbReference>
<evidence type="ECO:0000259" key="2">
    <source>
        <dbReference type="PROSITE" id="PS50995"/>
    </source>
</evidence>
<name>A0A9X8UJZ4_9FIRM</name>
<dbReference type="Pfam" id="PF12802">
    <property type="entry name" value="MarR_2"/>
    <property type="match status" value="1"/>
</dbReference>
<evidence type="ECO:0000313" key="3">
    <source>
        <dbReference type="EMBL" id="TCL44091.1"/>
    </source>
</evidence>
<reference evidence="3 4" key="1">
    <citation type="submission" date="2019-03" db="EMBL/GenBank/DDBJ databases">
        <title>Genomic Encyclopedia of Type Strains, Phase IV (KMG-IV): sequencing the most valuable type-strain genomes for metagenomic binning, comparative biology and taxonomic classification.</title>
        <authorList>
            <person name="Goeker M."/>
        </authorList>
    </citation>
    <scope>NUCLEOTIDE SEQUENCE [LARGE SCALE GENOMIC DNA]</scope>
    <source>
        <strain evidence="3 4">DSM 100433</strain>
    </source>
</reference>
<feature type="coiled-coil region" evidence="1">
    <location>
        <begin position="143"/>
        <end position="170"/>
    </location>
</feature>
<evidence type="ECO:0000256" key="1">
    <source>
        <dbReference type="SAM" id="Coils"/>
    </source>
</evidence>
<evidence type="ECO:0000313" key="4">
    <source>
        <dbReference type="Proteomes" id="UP000294682"/>
    </source>
</evidence>